<dbReference type="InterPro" id="IPR036879">
    <property type="entry name" value="TF_MADSbox_sf"/>
</dbReference>
<dbReference type="EMBL" id="JAKOGI010000002">
    <property type="protein sequence ID" value="KAJ8453054.1"/>
    <property type="molecule type" value="Genomic_DNA"/>
</dbReference>
<dbReference type="GO" id="GO:0000981">
    <property type="term" value="F:DNA-binding transcription factor activity, RNA polymerase II-specific"/>
    <property type="evidence" value="ECO:0007669"/>
    <property type="project" value="TreeGrafter"/>
</dbReference>
<evidence type="ECO:0000256" key="4">
    <source>
        <dbReference type="ARBA" id="ARBA00023163"/>
    </source>
</evidence>
<dbReference type="GO" id="GO:0005634">
    <property type="term" value="C:nucleus"/>
    <property type="evidence" value="ECO:0007669"/>
    <property type="project" value="UniProtKB-SubCell"/>
</dbReference>
<accession>A0A9Q1L213</accession>
<comment type="caution">
    <text evidence="7">The sequence shown here is derived from an EMBL/GenBank/DDBJ whole genome shotgun (WGS) entry which is preliminary data.</text>
</comment>
<evidence type="ECO:0000259" key="6">
    <source>
        <dbReference type="PROSITE" id="PS50066"/>
    </source>
</evidence>
<feature type="domain" description="MADS-box" evidence="6">
    <location>
        <begin position="9"/>
        <end position="69"/>
    </location>
</feature>
<dbReference type="GO" id="GO:0046983">
    <property type="term" value="F:protein dimerization activity"/>
    <property type="evidence" value="ECO:0007669"/>
    <property type="project" value="InterPro"/>
</dbReference>
<reference evidence="7" key="1">
    <citation type="submission" date="2022-04" db="EMBL/GenBank/DDBJ databases">
        <title>Carnegiea gigantea Genome sequencing and assembly v2.</title>
        <authorList>
            <person name="Copetti D."/>
            <person name="Sanderson M.J."/>
            <person name="Burquez A."/>
            <person name="Wojciechowski M.F."/>
        </authorList>
    </citation>
    <scope>NUCLEOTIDE SEQUENCE</scope>
    <source>
        <strain evidence="7">SGP5-SGP5p</strain>
        <tissue evidence="7">Aerial part</tissue>
    </source>
</reference>
<comment type="subcellular location">
    <subcellularLocation>
        <location evidence="1">Nucleus</location>
    </subcellularLocation>
</comment>
<dbReference type="PANTHER" id="PTHR11945">
    <property type="entry name" value="MADS BOX PROTEIN"/>
    <property type="match status" value="1"/>
</dbReference>
<dbReference type="SUPFAM" id="SSF55455">
    <property type="entry name" value="SRF-like"/>
    <property type="match status" value="1"/>
</dbReference>
<dbReference type="GO" id="GO:0045944">
    <property type="term" value="P:positive regulation of transcription by RNA polymerase II"/>
    <property type="evidence" value="ECO:0007669"/>
    <property type="project" value="InterPro"/>
</dbReference>
<dbReference type="PANTHER" id="PTHR11945:SF776">
    <property type="entry name" value="AGAMOUS-LIKE 50-RELATED"/>
    <property type="match status" value="1"/>
</dbReference>
<dbReference type="PRINTS" id="PR00404">
    <property type="entry name" value="MADSDOMAIN"/>
</dbReference>
<evidence type="ECO:0000313" key="7">
    <source>
        <dbReference type="EMBL" id="KAJ8453054.1"/>
    </source>
</evidence>
<dbReference type="Proteomes" id="UP001153076">
    <property type="component" value="Unassembled WGS sequence"/>
</dbReference>
<evidence type="ECO:0000256" key="5">
    <source>
        <dbReference type="ARBA" id="ARBA00023242"/>
    </source>
</evidence>
<evidence type="ECO:0000256" key="1">
    <source>
        <dbReference type="ARBA" id="ARBA00004123"/>
    </source>
</evidence>
<dbReference type="FunFam" id="3.40.1810.10:FF:000006">
    <property type="entry name" value="Agamous-like MADS-box protein AGL62"/>
    <property type="match status" value="1"/>
</dbReference>
<name>A0A9Q1L213_9CARY</name>
<proteinExistence type="predicted"/>
<organism evidence="7 8">
    <name type="scientific">Carnegiea gigantea</name>
    <dbReference type="NCBI Taxonomy" id="171969"/>
    <lineage>
        <taxon>Eukaryota</taxon>
        <taxon>Viridiplantae</taxon>
        <taxon>Streptophyta</taxon>
        <taxon>Embryophyta</taxon>
        <taxon>Tracheophyta</taxon>
        <taxon>Spermatophyta</taxon>
        <taxon>Magnoliopsida</taxon>
        <taxon>eudicotyledons</taxon>
        <taxon>Gunneridae</taxon>
        <taxon>Pentapetalae</taxon>
        <taxon>Caryophyllales</taxon>
        <taxon>Cactineae</taxon>
        <taxon>Cactaceae</taxon>
        <taxon>Cactoideae</taxon>
        <taxon>Echinocereeae</taxon>
        <taxon>Carnegiea</taxon>
    </lineage>
</organism>
<dbReference type="PROSITE" id="PS50066">
    <property type="entry name" value="MADS_BOX_2"/>
    <property type="match status" value="1"/>
</dbReference>
<keyword evidence="8" id="KW-1185">Reference proteome</keyword>
<dbReference type="Gene3D" id="6.10.140.920">
    <property type="match status" value="1"/>
</dbReference>
<dbReference type="GO" id="GO:0000978">
    <property type="term" value="F:RNA polymerase II cis-regulatory region sequence-specific DNA binding"/>
    <property type="evidence" value="ECO:0007669"/>
    <property type="project" value="TreeGrafter"/>
</dbReference>
<dbReference type="Pfam" id="PF00319">
    <property type="entry name" value="SRF-TF"/>
    <property type="match status" value="1"/>
</dbReference>
<gene>
    <name evidence="7" type="ORF">Cgig2_014817</name>
</gene>
<protein>
    <recommendedName>
        <fullName evidence="6">MADS-box domain-containing protein</fullName>
    </recommendedName>
</protein>
<evidence type="ECO:0000313" key="8">
    <source>
        <dbReference type="Proteomes" id="UP001153076"/>
    </source>
</evidence>
<sequence length="455" mass="50364">MATSAKKSRGRQKVVMVRMEKDSNRQVTFSKRRLGLFKKTSELCTLCGAEAAIIVFSPGRKAFSFGHPSVEAILDRFLISSHPSHDQSDTGLVEARHSAQARELSMELTALSTRMEAEKKRGEEINEMRKRRREKYWWNDAPIEELKLNHLEHLKGCLEQLKKNVIVHGNKLMMEVSNNNNSGSFMHMGVNPSPMLGYGANFGYGHESLSRVNMELTALNTRVGSLRKSCEELLKKRKAKSATELWWLAPPDELRLSSAHLRELVSPMIELRDKVRQLNQRCTREGMDMKSMSFNPSGYPFPSNMARGREQGSFGEQPSILMVSNPIERNPNEHPPMVMIPTPMVGFQDPSFAMGSNGSGLVPANPLPPMTNHMGGFDATNIPPFQGGPYAAPFQGANIGGQVDGPPVGVPVSMDMMDPITMPPSFECYTSLLMGSSSMVAPNPQGGFGFGPAFY</sequence>
<keyword evidence="3" id="KW-0238">DNA-binding</keyword>
<keyword evidence="5" id="KW-0539">Nucleus</keyword>
<dbReference type="Gene3D" id="3.40.1810.10">
    <property type="entry name" value="Transcription factor, MADS-box"/>
    <property type="match status" value="1"/>
</dbReference>
<keyword evidence="4" id="KW-0804">Transcription</keyword>
<dbReference type="CDD" id="cd00265">
    <property type="entry name" value="MADS_MEF2_like"/>
    <property type="match status" value="1"/>
</dbReference>
<evidence type="ECO:0000256" key="2">
    <source>
        <dbReference type="ARBA" id="ARBA00023015"/>
    </source>
</evidence>
<dbReference type="AlphaFoldDB" id="A0A9Q1L213"/>
<keyword evidence="2" id="KW-0805">Transcription regulation</keyword>
<evidence type="ECO:0000256" key="3">
    <source>
        <dbReference type="ARBA" id="ARBA00023125"/>
    </source>
</evidence>
<dbReference type="SMART" id="SM00432">
    <property type="entry name" value="MADS"/>
    <property type="match status" value="1"/>
</dbReference>
<dbReference type="OrthoDB" id="1898716at2759"/>
<dbReference type="InterPro" id="IPR002100">
    <property type="entry name" value="TF_MADSbox"/>
</dbReference>
<dbReference type="InterPro" id="IPR033896">
    <property type="entry name" value="MEF2-like_N"/>
</dbReference>